<evidence type="ECO:0000313" key="1">
    <source>
        <dbReference type="EMBL" id="KFI30693.1"/>
    </source>
</evidence>
<evidence type="ECO:0000313" key="2">
    <source>
        <dbReference type="Proteomes" id="UP000028826"/>
    </source>
</evidence>
<keyword evidence="2" id="KW-1185">Reference proteome</keyword>
<organism evidence="1 2">
    <name type="scientific">Haematobacter massiliensis</name>
    <dbReference type="NCBI Taxonomy" id="195105"/>
    <lineage>
        <taxon>Bacteria</taxon>
        <taxon>Pseudomonadati</taxon>
        <taxon>Pseudomonadota</taxon>
        <taxon>Alphaproteobacteria</taxon>
        <taxon>Rhodobacterales</taxon>
        <taxon>Paracoccaceae</taxon>
        <taxon>Haematobacter</taxon>
    </lineage>
</organism>
<proteinExistence type="predicted"/>
<dbReference type="AlphaFoldDB" id="A0A086Y8U3"/>
<dbReference type="Proteomes" id="UP000028826">
    <property type="component" value="Unassembled WGS sequence"/>
</dbReference>
<dbReference type="OrthoDB" id="7884099at2"/>
<dbReference type="STRING" id="195105.CN97_12825"/>
<name>A0A086Y8U3_9RHOB</name>
<accession>A0A086Y8U3</accession>
<protein>
    <submittedName>
        <fullName evidence="1">Uncharacterized protein</fullName>
    </submittedName>
</protein>
<dbReference type="EMBL" id="JGYG01000003">
    <property type="protein sequence ID" value="KFI30693.1"/>
    <property type="molecule type" value="Genomic_DNA"/>
</dbReference>
<dbReference type="RefSeq" id="WP_035708963.1">
    <property type="nucleotide sequence ID" value="NZ_CAMIFG010000081.1"/>
</dbReference>
<comment type="caution">
    <text evidence="1">The sequence shown here is derived from an EMBL/GenBank/DDBJ whole genome shotgun (WGS) entry which is preliminary data.</text>
</comment>
<sequence>MMRFFLLSAGLMLAPSAQAGEADRCLAVATMALRAASAAEAGISLPDFAATVPDPSRTATGIILVAYGLYIIGGDAPRMIAAEIYDGCMGEDA</sequence>
<gene>
    <name evidence="1" type="ORF">CN97_12825</name>
</gene>
<reference evidence="1 2" key="1">
    <citation type="submission" date="2014-03" db="EMBL/GenBank/DDBJ databases">
        <title>Genome of Haematobacter massiliensis CCUG 47968.</title>
        <authorList>
            <person name="Wang D."/>
            <person name="Wang G."/>
        </authorList>
    </citation>
    <scope>NUCLEOTIDE SEQUENCE [LARGE SCALE GENOMIC DNA]</scope>
    <source>
        <strain evidence="1 2">CCUG 47968</strain>
    </source>
</reference>